<dbReference type="Pfam" id="PF03351">
    <property type="entry name" value="DOMON"/>
    <property type="match status" value="1"/>
</dbReference>
<dbReference type="SMART" id="SM00408">
    <property type="entry name" value="IGc2"/>
    <property type="match status" value="3"/>
</dbReference>
<dbReference type="HOGENOM" id="CLU_034135_0_0_1"/>
<evidence type="ECO:0000259" key="4">
    <source>
        <dbReference type="PROSITE" id="PS50836"/>
    </source>
</evidence>
<dbReference type="InterPro" id="IPR013098">
    <property type="entry name" value="Ig_I-set"/>
</dbReference>
<dbReference type="InterPro" id="IPR003598">
    <property type="entry name" value="Ig_sub2"/>
</dbReference>
<dbReference type="PANTHER" id="PTHR45080:SF20">
    <property type="entry name" value="IG-LIKE DOMAIN-CONTAINING PROTEIN"/>
    <property type="match status" value="1"/>
</dbReference>
<protein>
    <submittedName>
        <fullName evidence="5">Protein CBR-WRK-1</fullName>
    </submittedName>
</protein>
<dbReference type="PANTHER" id="PTHR45080">
    <property type="entry name" value="CONTACTIN 5"/>
    <property type="match status" value="1"/>
</dbReference>
<dbReference type="InParanoid" id="A8Y339"/>
<evidence type="ECO:0000313" key="5">
    <source>
        <dbReference type="EMBL" id="CAP39276.2"/>
    </source>
</evidence>
<reference evidence="5 6" key="1">
    <citation type="journal article" date="2003" name="PLoS Biol.">
        <title>The genome sequence of Caenorhabditis briggsae: a platform for comparative genomics.</title>
        <authorList>
            <person name="Stein L.D."/>
            <person name="Bao Z."/>
            <person name="Blasiar D."/>
            <person name="Blumenthal T."/>
            <person name="Brent M.R."/>
            <person name="Chen N."/>
            <person name="Chinwalla A."/>
            <person name="Clarke L."/>
            <person name="Clee C."/>
            <person name="Coghlan A."/>
            <person name="Coulson A."/>
            <person name="D'Eustachio P."/>
            <person name="Fitch D.H."/>
            <person name="Fulton L.A."/>
            <person name="Fulton R.E."/>
            <person name="Griffiths-Jones S."/>
            <person name="Harris T.W."/>
            <person name="Hillier L.W."/>
            <person name="Kamath R."/>
            <person name="Kuwabara P.E."/>
            <person name="Mardis E.R."/>
            <person name="Marra M.A."/>
            <person name="Miner T.L."/>
            <person name="Minx P."/>
            <person name="Mullikin J.C."/>
            <person name="Plumb R.W."/>
            <person name="Rogers J."/>
            <person name="Schein J.E."/>
            <person name="Sohrmann M."/>
            <person name="Spieth J."/>
            <person name="Stajich J.E."/>
            <person name="Wei C."/>
            <person name="Willey D."/>
            <person name="Wilson R.K."/>
            <person name="Durbin R."/>
            <person name="Waterston R.H."/>
        </authorList>
    </citation>
    <scope>NUCLEOTIDE SEQUENCE [LARGE SCALE GENOMIC DNA]</scope>
    <source>
        <strain evidence="5 6">AF16</strain>
    </source>
</reference>
<name>A8Y339_CAEBR</name>
<dbReference type="InterPro" id="IPR005018">
    <property type="entry name" value="DOMON_domain"/>
</dbReference>
<sequence length="576" mass="63963">MMKLVLIGLGLLIASSTAQIRTKGGTLIAKEGESLTLRCEVEDPSIAIIWRKNNDVVAVDDEILDTYGGYEIAMEGSTSVFTIKRVEPINSANYSCALAEPEVSVTFVIKVQVKPLVLISPDTGVYHARVGEKNLVITCHVKEGNPKPGVVWTKQAAKLPEDIKKDHEGARLVFPEVKKHHAGKYNCLAENVAGMDRATVEIHVAEPLQGEREEKPWVKNEDTFIPVRKNQNASFWCTYDGTPVPQVEWLFNGYKINFNDEKFKKTSETAQRLNGYSKSTLTVGDITEEAFGDYACRISNKLGSVIAVVHVSGRPGPPQLSLDDSELSWTVRAFDKILEYQLCHRLENADHFLPENCNSVRVKKSDNNGDDKWTHTIDLQSYLEQGQKYHVQLKARNALGWGSMAKDAINVELRRPEKANVESTPCTFVTNGQQITYGVRGNTIHFRVVLTGIAPNGSGWTAIGFGNSMFSGLDVIVVRVLNGRIIVTDEFVRGFQSPVPDRQNNVQVYGLRYENGVVVASFSRSVFSTEQTDANLSGCSPWKFTVGLNRMSPQGHLFHHSQTPVHRVVCINQCTV</sequence>
<feature type="chain" id="PRO_5002730789" evidence="2">
    <location>
        <begin position="19"/>
        <end position="576"/>
    </location>
</feature>
<dbReference type="eggNOG" id="KOG3510">
    <property type="taxonomic scope" value="Eukaryota"/>
</dbReference>
<dbReference type="GO" id="GO:0030424">
    <property type="term" value="C:axon"/>
    <property type="evidence" value="ECO:0000318"/>
    <property type="project" value="GO_Central"/>
</dbReference>
<evidence type="ECO:0000259" key="3">
    <source>
        <dbReference type="PROSITE" id="PS50835"/>
    </source>
</evidence>
<dbReference type="InterPro" id="IPR036179">
    <property type="entry name" value="Ig-like_dom_sf"/>
</dbReference>
<dbReference type="Proteomes" id="UP000008549">
    <property type="component" value="Unassembled WGS sequence"/>
</dbReference>
<dbReference type="Gene3D" id="2.60.40.10">
    <property type="entry name" value="Immunoglobulins"/>
    <property type="match status" value="3"/>
</dbReference>
<dbReference type="PROSITE" id="PS50835">
    <property type="entry name" value="IG_LIKE"/>
    <property type="match status" value="3"/>
</dbReference>
<dbReference type="CDD" id="cd00096">
    <property type="entry name" value="Ig"/>
    <property type="match status" value="1"/>
</dbReference>
<keyword evidence="1" id="KW-0393">Immunoglobulin domain</keyword>
<keyword evidence="6" id="KW-1185">Reference proteome</keyword>
<dbReference type="Pfam" id="PF07679">
    <property type="entry name" value="I-set"/>
    <property type="match status" value="2"/>
</dbReference>
<dbReference type="GO" id="GO:0005886">
    <property type="term" value="C:plasma membrane"/>
    <property type="evidence" value="ECO:0000318"/>
    <property type="project" value="GO_Central"/>
</dbReference>
<dbReference type="FunFam" id="2.60.40.10:FF:002406">
    <property type="entry name" value="Wrapper/Rega-1/Klingon homolog"/>
    <property type="match status" value="1"/>
</dbReference>
<dbReference type="InterPro" id="IPR013783">
    <property type="entry name" value="Ig-like_fold"/>
</dbReference>
<dbReference type="InterPro" id="IPR003599">
    <property type="entry name" value="Ig_sub"/>
</dbReference>
<dbReference type="InterPro" id="IPR007110">
    <property type="entry name" value="Ig-like_dom"/>
</dbReference>
<dbReference type="EMBL" id="HE601156">
    <property type="protein sequence ID" value="CAP39276.2"/>
    <property type="molecule type" value="Genomic_DNA"/>
</dbReference>
<evidence type="ECO:0000256" key="1">
    <source>
        <dbReference type="ARBA" id="ARBA00023319"/>
    </source>
</evidence>
<dbReference type="GO" id="GO:0007156">
    <property type="term" value="P:homophilic cell adhesion via plasma membrane adhesion molecules"/>
    <property type="evidence" value="ECO:0000318"/>
    <property type="project" value="GO_Central"/>
</dbReference>
<dbReference type="SUPFAM" id="SSF48726">
    <property type="entry name" value="Immunoglobulin"/>
    <property type="match status" value="3"/>
</dbReference>
<feature type="signal peptide" evidence="2">
    <location>
        <begin position="1"/>
        <end position="18"/>
    </location>
</feature>
<organism evidence="5 6">
    <name type="scientific">Caenorhabditis briggsae</name>
    <dbReference type="NCBI Taxonomy" id="6238"/>
    <lineage>
        <taxon>Eukaryota</taxon>
        <taxon>Metazoa</taxon>
        <taxon>Ecdysozoa</taxon>
        <taxon>Nematoda</taxon>
        <taxon>Chromadorea</taxon>
        <taxon>Rhabditida</taxon>
        <taxon>Rhabditina</taxon>
        <taxon>Rhabditomorpha</taxon>
        <taxon>Rhabditoidea</taxon>
        <taxon>Rhabditidae</taxon>
        <taxon>Peloderinae</taxon>
        <taxon>Caenorhabditis</taxon>
    </lineage>
</organism>
<dbReference type="WormBase" id="CBG22758">
    <property type="protein sequence ID" value="CBP44330"/>
    <property type="gene ID" value="WBGene00041247"/>
    <property type="gene designation" value="Cbr-wrk-1"/>
</dbReference>
<dbReference type="CDD" id="cd09631">
    <property type="entry name" value="DOMON_DOH"/>
    <property type="match status" value="1"/>
</dbReference>
<feature type="domain" description="Ig-like" evidence="3">
    <location>
        <begin position="29"/>
        <end position="106"/>
    </location>
</feature>
<dbReference type="Pfam" id="PF13927">
    <property type="entry name" value="Ig_3"/>
    <property type="match status" value="1"/>
</dbReference>
<feature type="domain" description="Ig-like" evidence="3">
    <location>
        <begin position="216"/>
        <end position="312"/>
    </location>
</feature>
<keyword evidence="2" id="KW-0732">Signal</keyword>
<dbReference type="SMART" id="SM00409">
    <property type="entry name" value="IG"/>
    <property type="match status" value="3"/>
</dbReference>
<reference evidence="5 6" key="2">
    <citation type="journal article" date="2011" name="PLoS Genet.">
        <title>Caenorhabditis briggsae recombinant inbred line genotypes reveal inter-strain incompatibility and the evolution of recombination.</title>
        <authorList>
            <person name="Ross J.A."/>
            <person name="Koboldt D.C."/>
            <person name="Staisch J.E."/>
            <person name="Chamberlin H.M."/>
            <person name="Gupta B.P."/>
            <person name="Miller R.D."/>
            <person name="Baird S.E."/>
            <person name="Haag E.S."/>
        </authorList>
    </citation>
    <scope>NUCLEOTIDE SEQUENCE [LARGE SCALE GENOMIC DNA]</scope>
    <source>
        <strain evidence="5 6">AF16</strain>
    </source>
</reference>
<dbReference type="GO" id="GO:0043025">
    <property type="term" value="C:neuronal cell body"/>
    <property type="evidence" value="ECO:0000318"/>
    <property type="project" value="GO_Central"/>
</dbReference>
<dbReference type="GO" id="GO:0050808">
    <property type="term" value="P:synapse organization"/>
    <property type="evidence" value="ECO:0000318"/>
    <property type="project" value="GO_Central"/>
</dbReference>
<dbReference type="InterPro" id="IPR045266">
    <property type="entry name" value="DOH_DOMON"/>
</dbReference>
<dbReference type="STRING" id="6238.A8Y339"/>
<evidence type="ECO:0000256" key="2">
    <source>
        <dbReference type="SAM" id="SignalP"/>
    </source>
</evidence>
<dbReference type="OMA" id="IKHLHPG"/>
<gene>
    <name evidence="7" type="primary">wrk-1</name>
    <name evidence="5" type="synonym">Cbr-wrk-1</name>
    <name evidence="7" type="ORF">CBG22758</name>
    <name evidence="5" type="ORF">CBG_22758</name>
</gene>
<proteinExistence type="predicted"/>
<dbReference type="AlphaFoldDB" id="A8Y339"/>
<dbReference type="GO" id="GO:0008046">
    <property type="term" value="F:axon guidance receptor activity"/>
    <property type="evidence" value="ECO:0000318"/>
    <property type="project" value="GO_Central"/>
</dbReference>
<accession>A8Y339</accession>
<dbReference type="FunCoup" id="A8Y339">
    <property type="interactions" value="28"/>
</dbReference>
<evidence type="ECO:0000313" key="7">
    <source>
        <dbReference type="WormBase" id="CBG22758"/>
    </source>
</evidence>
<dbReference type="PROSITE" id="PS50836">
    <property type="entry name" value="DOMON"/>
    <property type="match status" value="1"/>
</dbReference>
<feature type="domain" description="DOMON" evidence="4">
    <location>
        <begin position="431"/>
        <end position="549"/>
    </location>
</feature>
<evidence type="ECO:0000313" key="6">
    <source>
        <dbReference type="Proteomes" id="UP000008549"/>
    </source>
</evidence>
<dbReference type="InterPro" id="IPR050958">
    <property type="entry name" value="Cell_Adh-Cytoskel_Orgn"/>
</dbReference>
<feature type="domain" description="Ig-like" evidence="3">
    <location>
        <begin position="115"/>
        <end position="203"/>
    </location>
</feature>
<dbReference type="SMART" id="SM00664">
    <property type="entry name" value="DoH"/>
    <property type="match status" value="1"/>
</dbReference>